<evidence type="ECO:0000256" key="4">
    <source>
        <dbReference type="ARBA" id="ARBA00023242"/>
    </source>
</evidence>
<keyword evidence="3" id="KW-0597">Phosphoprotein</keyword>
<feature type="region of interest" description="Disordered" evidence="5">
    <location>
        <begin position="314"/>
        <end position="419"/>
    </location>
</feature>
<dbReference type="GO" id="GO:0032040">
    <property type="term" value="C:small-subunit processome"/>
    <property type="evidence" value="ECO:0007669"/>
    <property type="project" value="InterPro"/>
</dbReference>
<evidence type="ECO:0000256" key="2">
    <source>
        <dbReference type="ARBA" id="ARBA00007774"/>
    </source>
</evidence>
<keyword evidence="7" id="KW-1185">Reference proteome</keyword>
<evidence type="ECO:0008006" key="8">
    <source>
        <dbReference type="Google" id="ProtNLM"/>
    </source>
</evidence>
<feature type="compositionally biased region" description="Acidic residues" evidence="5">
    <location>
        <begin position="370"/>
        <end position="382"/>
    </location>
</feature>
<accession>A0A7R9QEN1</accession>
<dbReference type="OrthoDB" id="277439at2759"/>
<sequence length="573" mass="66169">FDEDLDDNGSGGDSDDETNHSRLLTDISLLDEKTKKSLKWKATRFEAKPVVNEFNLSQSDNQISINDLLKDVNDTNISVKKLKHFNKKRLLDQPLEKIVSDKIKRTVNYDKTSKELKKWDSVVNTNRNAPQLQFPLKQQLLTLEPSREVTKQYRPKTKLELEVAELLGKSENNLTDDKPLTVAEEKIMKAMSLEEAKLRHKELQKMRALLSYEEVKLKRQAKIKSKRYHRILKREKLKKSVEEFEDIKKSDPKAAIDKLQELDKLRALERASLKHKNTGKWAKHLKLRAQYDDSARIALTEQLQISNKLTQKRVHFEDDEEVDKSSDNESDSDDNNDEDVPKDNEFEPLPEDYNPWMKSGRQSKPNTQPIEEEKEEAEDEPINFETWGSPTHESIQPINPKKNETINDKKSKTVEPIPKEAEIDPNDFIVVKANKIKSSFPDLVTEMDSDAESVDESDGISDDEQRQLVSEAFADDDVMSDFKSAKKERIENESAKDINLHLPGWGSWAGNGVKQSKRKRKKFTIKAKTKERKDGNIGNVIISEKNDDIIAKHRVNQLPFPFKNVEEFENSIR</sequence>
<feature type="compositionally biased region" description="Basic and acidic residues" evidence="5">
    <location>
        <begin position="401"/>
        <end position="419"/>
    </location>
</feature>
<proteinExistence type="inferred from homology"/>
<dbReference type="PANTHER" id="PTHR14150:SF12">
    <property type="entry name" value="U3 SMALL NUCLEOLAR RNA-ASSOCIATED PROTEIN 14 HOMOLOG A"/>
    <property type="match status" value="1"/>
</dbReference>
<comment type="subcellular location">
    <subcellularLocation>
        <location evidence="1">Nucleus</location>
        <location evidence="1">Nucleolus</location>
    </subcellularLocation>
</comment>
<dbReference type="GO" id="GO:0006364">
    <property type="term" value="P:rRNA processing"/>
    <property type="evidence" value="ECO:0007669"/>
    <property type="project" value="InterPro"/>
</dbReference>
<reference evidence="6" key="1">
    <citation type="submission" date="2020-11" db="EMBL/GenBank/DDBJ databases">
        <authorList>
            <person name="Tran Van P."/>
        </authorList>
    </citation>
    <scope>NUCLEOTIDE SEQUENCE</scope>
</reference>
<comment type="similarity">
    <text evidence="2">Belongs to the UTP14 family.</text>
</comment>
<feature type="compositionally biased region" description="Acidic residues" evidence="5">
    <location>
        <begin position="317"/>
        <end position="338"/>
    </location>
</feature>
<dbReference type="Proteomes" id="UP000759131">
    <property type="component" value="Unassembled WGS sequence"/>
</dbReference>
<gene>
    <name evidence="6" type="ORF">OSB1V03_LOCUS19428</name>
</gene>
<dbReference type="EMBL" id="CAJPIZ010028489">
    <property type="protein sequence ID" value="CAG2119480.1"/>
    <property type="molecule type" value="Genomic_DNA"/>
</dbReference>
<keyword evidence="4" id="KW-0539">Nucleus</keyword>
<feature type="compositionally biased region" description="Polar residues" evidence="5">
    <location>
        <begin position="360"/>
        <end position="369"/>
    </location>
</feature>
<evidence type="ECO:0000313" key="6">
    <source>
        <dbReference type="EMBL" id="CAD7643084.1"/>
    </source>
</evidence>
<feature type="non-terminal residue" evidence="6">
    <location>
        <position position="573"/>
    </location>
</feature>
<name>A0A7R9QEN1_9ACAR</name>
<dbReference type="InterPro" id="IPR006709">
    <property type="entry name" value="SSU_processome_Utp14"/>
</dbReference>
<dbReference type="AlphaFoldDB" id="A0A7R9QEN1"/>
<evidence type="ECO:0000256" key="1">
    <source>
        <dbReference type="ARBA" id="ARBA00004604"/>
    </source>
</evidence>
<feature type="non-terminal residue" evidence="6">
    <location>
        <position position="1"/>
    </location>
</feature>
<feature type="compositionally biased region" description="Polar residues" evidence="5">
    <location>
        <begin position="386"/>
        <end position="397"/>
    </location>
</feature>
<evidence type="ECO:0000256" key="5">
    <source>
        <dbReference type="SAM" id="MobiDB-lite"/>
    </source>
</evidence>
<protein>
    <recommendedName>
        <fullName evidence="8">U3 small nucleolar RNA-associated protein 14</fullName>
    </recommendedName>
</protein>
<evidence type="ECO:0000256" key="3">
    <source>
        <dbReference type="ARBA" id="ARBA00022553"/>
    </source>
</evidence>
<dbReference type="PANTHER" id="PTHR14150">
    <property type="entry name" value="U3 SMALL NUCLEOLAR RNA-ASSOCIATED PROTEIN 14"/>
    <property type="match status" value="1"/>
</dbReference>
<organism evidence="6">
    <name type="scientific">Medioppia subpectinata</name>
    <dbReference type="NCBI Taxonomy" id="1979941"/>
    <lineage>
        <taxon>Eukaryota</taxon>
        <taxon>Metazoa</taxon>
        <taxon>Ecdysozoa</taxon>
        <taxon>Arthropoda</taxon>
        <taxon>Chelicerata</taxon>
        <taxon>Arachnida</taxon>
        <taxon>Acari</taxon>
        <taxon>Acariformes</taxon>
        <taxon>Sarcoptiformes</taxon>
        <taxon>Oribatida</taxon>
        <taxon>Brachypylina</taxon>
        <taxon>Oppioidea</taxon>
        <taxon>Oppiidae</taxon>
        <taxon>Medioppia</taxon>
    </lineage>
</organism>
<dbReference type="EMBL" id="OC883064">
    <property type="protein sequence ID" value="CAD7643084.1"/>
    <property type="molecule type" value="Genomic_DNA"/>
</dbReference>
<evidence type="ECO:0000313" key="7">
    <source>
        <dbReference type="Proteomes" id="UP000759131"/>
    </source>
</evidence>
<dbReference type="Pfam" id="PF04615">
    <property type="entry name" value="Utp14"/>
    <property type="match status" value="1"/>
</dbReference>